<protein>
    <recommendedName>
        <fullName evidence="4">Serine/threonine protein kinase</fullName>
    </recommendedName>
</protein>
<gene>
    <name evidence="2" type="ORF">KC729_04155</name>
</gene>
<proteinExistence type="predicted"/>
<feature type="non-terminal residue" evidence="2">
    <location>
        <position position="125"/>
    </location>
</feature>
<accession>A0A956RNY8</accession>
<dbReference type="EMBL" id="JAGQHR010000075">
    <property type="protein sequence ID" value="MCA9726852.1"/>
    <property type="molecule type" value="Genomic_DNA"/>
</dbReference>
<reference evidence="2" key="1">
    <citation type="submission" date="2020-04" db="EMBL/GenBank/DDBJ databases">
        <authorList>
            <person name="Zhang T."/>
        </authorList>
    </citation>
    <scope>NUCLEOTIDE SEQUENCE</scope>
    <source>
        <strain evidence="2">HKST-UBA01</strain>
    </source>
</reference>
<dbReference type="AlphaFoldDB" id="A0A956RNY8"/>
<evidence type="ECO:0000313" key="3">
    <source>
        <dbReference type="Proteomes" id="UP000697710"/>
    </source>
</evidence>
<dbReference type="SUPFAM" id="SSF56112">
    <property type="entry name" value="Protein kinase-like (PK-like)"/>
    <property type="match status" value="1"/>
</dbReference>
<keyword evidence="1" id="KW-0547">Nucleotide-binding</keyword>
<evidence type="ECO:0000313" key="2">
    <source>
        <dbReference type="EMBL" id="MCA9726852.1"/>
    </source>
</evidence>
<dbReference type="Gene3D" id="3.30.200.20">
    <property type="entry name" value="Phosphorylase Kinase, domain 1"/>
    <property type="match status" value="1"/>
</dbReference>
<organism evidence="2 3">
    <name type="scientific">Eiseniibacteriota bacterium</name>
    <dbReference type="NCBI Taxonomy" id="2212470"/>
    <lineage>
        <taxon>Bacteria</taxon>
        <taxon>Candidatus Eiseniibacteriota</taxon>
    </lineage>
</organism>
<dbReference type="PROSITE" id="PS00107">
    <property type="entry name" value="PROTEIN_KINASE_ATP"/>
    <property type="match status" value="1"/>
</dbReference>
<dbReference type="GO" id="GO:0005524">
    <property type="term" value="F:ATP binding"/>
    <property type="evidence" value="ECO:0007669"/>
    <property type="project" value="UniProtKB-UniRule"/>
</dbReference>
<evidence type="ECO:0000256" key="1">
    <source>
        <dbReference type="PROSITE-ProRule" id="PRU10141"/>
    </source>
</evidence>
<name>A0A956RNY8_UNCEI</name>
<sequence length="125" mass="14056">MTPQRWERLQLLIEDALGRPERLRRDFVESACGDDSELRDLALSLLDAGARTPEEPEPPAAWWELVASLEAPLFVAGEQIARRYRVSELLGRGGMGEVYEAWDEELAIPVALKALHLPGRTEDAY</sequence>
<reference evidence="2" key="2">
    <citation type="journal article" date="2021" name="Microbiome">
        <title>Successional dynamics and alternative stable states in a saline activated sludge microbial community over 9 years.</title>
        <authorList>
            <person name="Wang Y."/>
            <person name="Ye J."/>
            <person name="Ju F."/>
            <person name="Liu L."/>
            <person name="Boyd J.A."/>
            <person name="Deng Y."/>
            <person name="Parks D.H."/>
            <person name="Jiang X."/>
            <person name="Yin X."/>
            <person name="Woodcroft B.J."/>
            <person name="Tyson G.W."/>
            <person name="Hugenholtz P."/>
            <person name="Polz M.F."/>
            <person name="Zhang T."/>
        </authorList>
    </citation>
    <scope>NUCLEOTIDE SEQUENCE</scope>
    <source>
        <strain evidence="2">HKST-UBA01</strain>
    </source>
</reference>
<dbReference type="InterPro" id="IPR017441">
    <property type="entry name" value="Protein_kinase_ATP_BS"/>
</dbReference>
<keyword evidence="1" id="KW-0067">ATP-binding</keyword>
<evidence type="ECO:0008006" key="4">
    <source>
        <dbReference type="Google" id="ProtNLM"/>
    </source>
</evidence>
<dbReference type="InterPro" id="IPR011009">
    <property type="entry name" value="Kinase-like_dom_sf"/>
</dbReference>
<feature type="binding site" evidence="1">
    <location>
        <position position="113"/>
    </location>
    <ligand>
        <name>ATP</name>
        <dbReference type="ChEBI" id="CHEBI:30616"/>
    </ligand>
</feature>
<dbReference type="Proteomes" id="UP000697710">
    <property type="component" value="Unassembled WGS sequence"/>
</dbReference>
<comment type="caution">
    <text evidence="2">The sequence shown here is derived from an EMBL/GenBank/DDBJ whole genome shotgun (WGS) entry which is preliminary data.</text>
</comment>